<organism evidence="1 2">
    <name type="scientific">Alkalibacillus flavidus</name>
    <dbReference type="NCBI Taxonomy" id="546021"/>
    <lineage>
        <taxon>Bacteria</taxon>
        <taxon>Bacillati</taxon>
        <taxon>Bacillota</taxon>
        <taxon>Bacilli</taxon>
        <taxon>Bacillales</taxon>
        <taxon>Bacillaceae</taxon>
        <taxon>Alkalibacillus</taxon>
    </lineage>
</organism>
<gene>
    <name evidence="1" type="ORF">ABID56_000919</name>
</gene>
<dbReference type="Gene3D" id="3.40.630.30">
    <property type="match status" value="1"/>
</dbReference>
<proteinExistence type="predicted"/>
<dbReference type="InterPro" id="IPR016181">
    <property type="entry name" value="Acyl_CoA_acyltransferase"/>
</dbReference>
<dbReference type="SUPFAM" id="SSF55729">
    <property type="entry name" value="Acyl-CoA N-acyltransferases (Nat)"/>
    <property type="match status" value="1"/>
</dbReference>
<evidence type="ECO:0000313" key="1">
    <source>
        <dbReference type="EMBL" id="MET3682829.1"/>
    </source>
</evidence>
<keyword evidence="2" id="KW-1185">Reference proteome</keyword>
<dbReference type="RefSeq" id="WP_354219432.1">
    <property type="nucleotide sequence ID" value="NZ_JBEPMX010000003.1"/>
</dbReference>
<dbReference type="EMBL" id="JBEPMX010000003">
    <property type="protein sequence ID" value="MET3682829.1"/>
    <property type="molecule type" value="Genomic_DNA"/>
</dbReference>
<name>A0ABV2KTC6_9BACI</name>
<dbReference type="Proteomes" id="UP001549167">
    <property type="component" value="Unassembled WGS sequence"/>
</dbReference>
<evidence type="ECO:0000313" key="2">
    <source>
        <dbReference type="Proteomes" id="UP001549167"/>
    </source>
</evidence>
<reference evidence="1 2" key="1">
    <citation type="submission" date="2024-06" db="EMBL/GenBank/DDBJ databases">
        <title>Genomic Encyclopedia of Type Strains, Phase IV (KMG-IV): sequencing the most valuable type-strain genomes for metagenomic binning, comparative biology and taxonomic classification.</title>
        <authorList>
            <person name="Goeker M."/>
        </authorList>
    </citation>
    <scope>NUCLEOTIDE SEQUENCE [LARGE SCALE GENOMIC DNA]</scope>
    <source>
        <strain evidence="1 2">DSM 23520</strain>
    </source>
</reference>
<sequence length="159" mass="18498">MGPINLRPAGRNDYDMIDDMIKQSLKHERHHAGRPHLKGFVDLKEAIERHNNYIHHGAMMIDLNKETVGLVGLLYEEGQSDAWVVGPFINEPYHSTTFLQIILEELLQLTYRTFSELYINVPTSNFALKRAIERTSWNISEHRNQETTYYTSLKNTLTL</sequence>
<evidence type="ECO:0008006" key="3">
    <source>
        <dbReference type="Google" id="ProtNLM"/>
    </source>
</evidence>
<accession>A0ABV2KTC6</accession>
<comment type="caution">
    <text evidence="1">The sequence shown here is derived from an EMBL/GenBank/DDBJ whole genome shotgun (WGS) entry which is preliminary data.</text>
</comment>
<protein>
    <recommendedName>
        <fullName evidence="3">N-acetyltransferase domain-containing protein</fullName>
    </recommendedName>
</protein>